<keyword evidence="6" id="KW-0547">Nucleotide-binding</keyword>
<organism evidence="13 14">
    <name type="scientific">Metallosphaera cuprina (strain Ar-4)</name>
    <dbReference type="NCBI Taxonomy" id="1006006"/>
    <lineage>
        <taxon>Archaea</taxon>
        <taxon>Thermoproteota</taxon>
        <taxon>Thermoprotei</taxon>
        <taxon>Sulfolobales</taxon>
        <taxon>Sulfolobaceae</taxon>
        <taxon>Metallosphaera</taxon>
    </lineage>
</organism>
<dbReference type="AlphaFoldDB" id="F4FYP4"/>
<dbReference type="SMART" id="SM00090">
    <property type="entry name" value="RIO"/>
    <property type="match status" value="1"/>
</dbReference>
<evidence type="ECO:0000256" key="1">
    <source>
        <dbReference type="ARBA" id="ARBA00009196"/>
    </source>
</evidence>
<evidence type="ECO:0000256" key="4">
    <source>
        <dbReference type="ARBA" id="ARBA00022679"/>
    </source>
</evidence>
<dbReference type="KEGG" id="mcn:Mcup_1439"/>
<dbReference type="InterPro" id="IPR018934">
    <property type="entry name" value="RIO_dom"/>
</dbReference>
<dbReference type="eggNOG" id="arCOG01180">
    <property type="taxonomic scope" value="Archaea"/>
</dbReference>
<dbReference type="SUPFAM" id="SSF56112">
    <property type="entry name" value="Protein kinase-like (PK-like)"/>
    <property type="match status" value="1"/>
</dbReference>
<evidence type="ECO:0000313" key="14">
    <source>
        <dbReference type="Proteomes" id="UP000007812"/>
    </source>
</evidence>
<proteinExistence type="inferred from homology"/>
<dbReference type="OrthoDB" id="31344at2157"/>
<name>F4FYP4_METCR</name>
<comment type="catalytic activity">
    <reaction evidence="10">
        <text>L-threonyl-[protein] + ATP = O-phospho-L-threonyl-[protein] + ADP + H(+)</text>
        <dbReference type="Rhea" id="RHEA:46608"/>
        <dbReference type="Rhea" id="RHEA-COMP:11060"/>
        <dbReference type="Rhea" id="RHEA-COMP:11605"/>
        <dbReference type="ChEBI" id="CHEBI:15378"/>
        <dbReference type="ChEBI" id="CHEBI:30013"/>
        <dbReference type="ChEBI" id="CHEBI:30616"/>
        <dbReference type="ChEBI" id="CHEBI:61977"/>
        <dbReference type="ChEBI" id="CHEBI:456216"/>
        <dbReference type="EC" id="2.7.11.1"/>
    </reaction>
</comment>
<sequence length="215" mass="24242">MRRLSVESVLGAIASGKEAKVYPAKNSSDKIIALKIYYTSTASHKRAIRKYTSLDNRINSKFSSTKELIYGWARKEFSNLLKMYKSGVRVPEPYLLIKNVLAMEFIGYGINRSPLLAELDEVTQDIYLDVLAQVETMVIKAQLVHGDLSEYNIMVKDDKAYIIDVGQALPLKDNGSLELLARDLANVNKFFKSKGIDVIPEKELLDRFSLSSLEN</sequence>
<keyword evidence="7 13" id="KW-0418">Kinase</keyword>
<evidence type="ECO:0000256" key="11">
    <source>
        <dbReference type="ARBA" id="ARBA00048679"/>
    </source>
</evidence>
<evidence type="ECO:0000256" key="10">
    <source>
        <dbReference type="ARBA" id="ARBA00047899"/>
    </source>
</evidence>
<evidence type="ECO:0000256" key="9">
    <source>
        <dbReference type="ARBA" id="ARBA00022842"/>
    </source>
</evidence>
<keyword evidence="14" id="KW-1185">Reference proteome</keyword>
<dbReference type="GeneID" id="10493628"/>
<protein>
    <recommendedName>
        <fullName evidence="2">non-specific serine/threonine protein kinase</fullName>
        <ecNumber evidence="2">2.7.11.1</ecNumber>
    </recommendedName>
</protein>
<evidence type="ECO:0000256" key="5">
    <source>
        <dbReference type="ARBA" id="ARBA00022723"/>
    </source>
</evidence>
<dbReference type="InterPro" id="IPR051272">
    <property type="entry name" value="RIO-type_Ser/Thr_kinase"/>
</dbReference>
<dbReference type="InterPro" id="IPR018935">
    <property type="entry name" value="RIO_kinase_CS"/>
</dbReference>
<reference evidence="13 14" key="1">
    <citation type="journal article" date="2011" name="J. Bacteriol.">
        <title>Complete genome sequence of Metallosphaera cuprina, a metal sulfide-oxidizing archaeon from a hot spring.</title>
        <authorList>
            <person name="Liu L.J."/>
            <person name="You X.Y."/>
            <person name="Zheng H."/>
            <person name="Wang S."/>
            <person name="Jiang C.Y."/>
            <person name="Liu S.J."/>
        </authorList>
    </citation>
    <scope>NUCLEOTIDE SEQUENCE [LARGE SCALE GENOMIC DNA]</scope>
    <source>
        <strain evidence="13 14">Ar-4</strain>
    </source>
</reference>
<dbReference type="GO" id="GO:0046872">
    <property type="term" value="F:metal ion binding"/>
    <property type="evidence" value="ECO:0007669"/>
    <property type="project" value="UniProtKB-KW"/>
</dbReference>
<dbReference type="GO" id="GO:0005524">
    <property type="term" value="F:ATP binding"/>
    <property type="evidence" value="ECO:0007669"/>
    <property type="project" value="UniProtKB-KW"/>
</dbReference>
<evidence type="ECO:0000256" key="7">
    <source>
        <dbReference type="ARBA" id="ARBA00022777"/>
    </source>
</evidence>
<keyword evidence="9" id="KW-0460">Magnesium</keyword>
<evidence type="ECO:0000256" key="3">
    <source>
        <dbReference type="ARBA" id="ARBA00022527"/>
    </source>
</evidence>
<dbReference type="STRING" id="1006006.Mcup_1439"/>
<comment type="catalytic activity">
    <reaction evidence="11">
        <text>L-seryl-[protein] + ATP = O-phospho-L-seryl-[protein] + ADP + H(+)</text>
        <dbReference type="Rhea" id="RHEA:17989"/>
        <dbReference type="Rhea" id="RHEA-COMP:9863"/>
        <dbReference type="Rhea" id="RHEA-COMP:11604"/>
        <dbReference type="ChEBI" id="CHEBI:15378"/>
        <dbReference type="ChEBI" id="CHEBI:29999"/>
        <dbReference type="ChEBI" id="CHEBI:30616"/>
        <dbReference type="ChEBI" id="CHEBI:83421"/>
        <dbReference type="ChEBI" id="CHEBI:456216"/>
        <dbReference type="EC" id="2.7.11.1"/>
    </reaction>
</comment>
<keyword evidence="4" id="KW-0808">Transferase</keyword>
<dbReference type="GO" id="GO:0004674">
    <property type="term" value="F:protein serine/threonine kinase activity"/>
    <property type="evidence" value="ECO:0007669"/>
    <property type="project" value="UniProtKB-KW"/>
</dbReference>
<dbReference type="Gene3D" id="1.10.510.10">
    <property type="entry name" value="Transferase(Phosphotransferase) domain 1"/>
    <property type="match status" value="1"/>
</dbReference>
<dbReference type="Gene3D" id="3.30.200.20">
    <property type="entry name" value="Phosphorylase Kinase, domain 1"/>
    <property type="match status" value="1"/>
</dbReference>
<evidence type="ECO:0000256" key="8">
    <source>
        <dbReference type="ARBA" id="ARBA00022840"/>
    </source>
</evidence>
<gene>
    <name evidence="13" type="ordered locus">Mcup_1439</name>
</gene>
<dbReference type="RefSeq" id="WP_013738040.1">
    <property type="nucleotide sequence ID" value="NC_015435.1"/>
</dbReference>
<keyword evidence="5" id="KW-0479">Metal-binding</keyword>
<evidence type="ECO:0000259" key="12">
    <source>
        <dbReference type="PROSITE" id="PS50011"/>
    </source>
</evidence>
<dbReference type="InterPro" id="IPR000719">
    <property type="entry name" value="Prot_kinase_dom"/>
</dbReference>
<dbReference type="PROSITE" id="PS50011">
    <property type="entry name" value="PROTEIN_KINASE_DOM"/>
    <property type="match status" value="1"/>
</dbReference>
<dbReference type="PANTHER" id="PTHR45723">
    <property type="entry name" value="SERINE/THREONINE-PROTEIN KINASE RIO1"/>
    <property type="match status" value="1"/>
</dbReference>
<keyword evidence="8" id="KW-0067">ATP-binding</keyword>
<dbReference type="HOGENOM" id="CLU_018693_3_3_2"/>
<dbReference type="EMBL" id="CP002656">
    <property type="protein sequence ID" value="AEB95542.1"/>
    <property type="molecule type" value="Genomic_DNA"/>
</dbReference>
<dbReference type="InterPro" id="IPR011009">
    <property type="entry name" value="Kinase-like_dom_sf"/>
</dbReference>
<feature type="domain" description="Protein kinase" evidence="12">
    <location>
        <begin position="7"/>
        <end position="215"/>
    </location>
</feature>
<dbReference type="Pfam" id="PF01163">
    <property type="entry name" value="RIO1"/>
    <property type="match status" value="1"/>
</dbReference>
<comment type="similarity">
    <text evidence="1">Belongs to the protein kinase superfamily. RIO-type Ser/Thr kinase family.</text>
</comment>
<dbReference type="PATRIC" id="fig|1006006.8.peg.1434"/>
<evidence type="ECO:0000256" key="2">
    <source>
        <dbReference type="ARBA" id="ARBA00012513"/>
    </source>
</evidence>
<evidence type="ECO:0000313" key="13">
    <source>
        <dbReference type="EMBL" id="AEB95542.1"/>
    </source>
</evidence>
<keyword evidence="3 13" id="KW-0723">Serine/threonine-protein kinase</keyword>
<dbReference type="Proteomes" id="UP000007812">
    <property type="component" value="Chromosome"/>
</dbReference>
<accession>F4FYP4</accession>
<dbReference type="InterPro" id="IPR000687">
    <property type="entry name" value="RIO_kinase"/>
</dbReference>
<evidence type="ECO:0000256" key="6">
    <source>
        <dbReference type="ARBA" id="ARBA00022741"/>
    </source>
</evidence>
<dbReference type="CDD" id="cd05145">
    <property type="entry name" value="RIO1_like"/>
    <property type="match status" value="1"/>
</dbReference>
<dbReference type="PROSITE" id="PS01245">
    <property type="entry name" value="RIO1"/>
    <property type="match status" value="1"/>
</dbReference>
<dbReference type="EC" id="2.7.11.1" evidence="2"/>